<gene>
    <name evidence="1" type="ORF">SAMN05192548_105833</name>
</gene>
<proteinExistence type="predicted"/>
<evidence type="ECO:0000313" key="1">
    <source>
        <dbReference type="EMBL" id="SHL08279.1"/>
    </source>
</evidence>
<reference evidence="1 2" key="1">
    <citation type="submission" date="2016-11" db="EMBL/GenBank/DDBJ databases">
        <authorList>
            <person name="Jaros S."/>
            <person name="Januszkiewicz K."/>
            <person name="Wedrychowicz H."/>
        </authorList>
    </citation>
    <scope>NUCLEOTIDE SEQUENCE [LARGE SCALE GENOMIC DNA]</scope>
    <source>
        <strain evidence="1 2">LMG 20594</strain>
    </source>
</reference>
<protein>
    <submittedName>
        <fullName evidence="1">Uncharacterized protein</fullName>
    </submittedName>
</protein>
<name>A0A1M6XR07_9BURK</name>
<dbReference type="Proteomes" id="UP000184395">
    <property type="component" value="Unassembled WGS sequence"/>
</dbReference>
<dbReference type="EMBL" id="FRAB01000058">
    <property type="protein sequence ID" value="SHL08279.1"/>
    <property type="molecule type" value="Genomic_DNA"/>
</dbReference>
<sequence length="70" mass="8044">MGDRSPHCIPFGWHRRLYLPEILVQFSETLCKSTSKIRSDGDRQSLVQRFLLRHPQALIIQMATTAVCSC</sequence>
<organism evidence="1 2">
    <name type="scientific">Paraburkholderia terricola</name>
    <dbReference type="NCBI Taxonomy" id="169427"/>
    <lineage>
        <taxon>Bacteria</taxon>
        <taxon>Pseudomonadati</taxon>
        <taxon>Pseudomonadota</taxon>
        <taxon>Betaproteobacteria</taxon>
        <taxon>Burkholderiales</taxon>
        <taxon>Burkholderiaceae</taxon>
        <taxon>Paraburkholderia</taxon>
    </lineage>
</organism>
<accession>A0A1M6XR07</accession>
<dbReference type="AlphaFoldDB" id="A0A1M6XR07"/>
<evidence type="ECO:0000313" key="2">
    <source>
        <dbReference type="Proteomes" id="UP000184395"/>
    </source>
</evidence>